<dbReference type="InterPro" id="IPR010992">
    <property type="entry name" value="IHF-like_DNA-bd_dom_sf"/>
</dbReference>
<feature type="region of interest" description="Disordered" evidence="3">
    <location>
        <begin position="112"/>
        <end position="132"/>
    </location>
</feature>
<evidence type="ECO:0000313" key="5">
    <source>
        <dbReference type="Proteomes" id="UP000306575"/>
    </source>
</evidence>
<dbReference type="AlphaFoldDB" id="A0A4U7MXN9"/>
<dbReference type="SUPFAM" id="SSF47729">
    <property type="entry name" value="IHF-like DNA-binding proteins"/>
    <property type="match status" value="1"/>
</dbReference>
<dbReference type="Pfam" id="PF00216">
    <property type="entry name" value="Bac_DNA_binding"/>
    <property type="match status" value="1"/>
</dbReference>
<evidence type="ECO:0000256" key="2">
    <source>
        <dbReference type="ARBA" id="ARBA00023125"/>
    </source>
</evidence>
<comment type="similarity">
    <text evidence="1">Belongs to the bacterial histone-like protein family.</text>
</comment>
<keyword evidence="5" id="KW-1185">Reference proteome</keyword>
<dbReference type="Gene3D" id="4.10.520.10">
    <property type="entry name" value="IHF-like DNA-binding proteins"/>
    <property type="match status" value="1"/>
</dbReference>
<proteinExistence type="inferred from homology"/>
<gene>
    <name evidence="4" type="ORF">FAP39_13480</name>
</gene>
<keyword evidence="2 4" id="KW-0238">DNA-binding</keyword>
<evidence type="ECO:0000313" key="4">
    <source>
        <dbReference type="EMBL" id="TKZ17970.1"/>
    </source>
</evidence>
<dbReference type="InterPro" id="IPR000119">
    <property type="entry name" value="Hist_DNA-bd"/>
</dbReference>
<comment type="caution">
    <text evidence="4">The sequence shown here is derived from an EMBL/GenBank/DDBJ whole genome shotgun (WGS) entry which is preliminary data.</text>
</comment>
<reference evidence="4 5" key="1">
    <citation type="submission" date="2019-04" db="EMBL/GenBank/DDBJ databases">
        <title>Genome sequence of Pelagicola litoralis CL-ES2.</title>
        <authorList>
            <person name="Cao J."/>
        </authorList>
    </citation>
    <scope>NUCLEOTIDE SEQUENCE [LARGE SCALE GENOMIC DNA]</scope>
    <source>
        <strain evidence="4 5">CL-ES2</strain>
    </source>
</reference>
<feature type="compositionally biased region" description="Basic and acidic residues" evidence="3">
    <location>
        <begin position="115"/>
        <end position="132"/>
    </location>
</feature>
<sequence>MAKATTSTRKTTTTSAKTAVPSAPAAKKAAPVVVTQATPVVSAPEMKKVDLVDAVVERSGIKKKFAKPAIEAALAILGEAIDEGRSLNLRPMGKLKVQRAKEVANGKVITARIRQPKDQNTEPKDGVAEAAE</sequence>
<feature type="region of interest" description="Disordered" evidence="3">
    <location>
        <begin position="1"/>
        <end position="31"/>
    </location>
</feature>
<protein>
    <submittedName>
        <fullName evidence="4">HU family DNA-binding protein</fullName>
    </submittedName>
</protein>
<dbReference type="GO" id="GO:0003677">
    <property type="term" value="F:DNA binding"/>
    <property type="evidence" value="ECO:0007669"/>
    <property type="project" value="UniProtKB-KW"/>
</dbReference>
<dbReference type="OrthoDB" id="7873378at2"/>
<organism evidence="4 5">
    <name type="scientific">Shimia litoralis</name>
    <dbReference type="NCBI Taxonomy" id="420403"/>
    <lineage>
        <taxon>Bacteria</taxon>
        <taxon>Pseudomonadati</taxon>
        <taxon>Pseudomonadota</taxon>
        <taxon>Alphaproteobacteria</taxon>
        <taxon>Rhodobacterales</taxon>
        <taxon>Roseobacteraceae</taxon>
    </lineage>
</organism>
<evidence type="ECO:0000256" key="1">
    <source>
        <dbReference type="ARBA" id="ARBA00010529"/>
    </source>
</evidence>
<dbReference type="EMBL" id="SULI01000019">
    <property type="protein sequence ID" value="TKZ17970.1"/>
    <property type="molecule type" value="Genomic_DNA"/>
</dbReference>
<dbReference type="Proteomes" id="UP000306575">
    <property type="component" value="Unassembled WGS sequence"/>
</dbReference>
<dbReference type="GO" id="GO:0030527">
    <property type="term" value="F:structural constituent of chromatin"/>
    <property type="evidence" value="ECO:0007669"/>
    <property type="project" value="InterPro"/>
</dbReference>
<name>A0A4U7MXN9_9RHOB</name>
<dbReference type="RefSeq" id="WP_138016926.1">
    <property type="nucleotide sequence ID" value="NZ_SULI01000019.1"/>
</dbReference>
<evidence type="ECO:0000256" key="3">
    <source>
        <dbReference type="SAM" id="MobiDB-lite"/>
    </source>
</evidence>
<accession>A0A4U7MXN9</accession>